<feature type="domain" description="N-acetyltransferase" evidence="2">
    <location>
        <begin position="5"/>
        <end position="145"/>
    </location>
</feature>
<dbReference type="Pfam" id="PF00583">
    <property type="entry name" value="Acetyltransf_1"/>
    <property type="match status" value="1"/>
</dbReference>
<dbReference type="Gene3D" id="3.40.630.30">
    <property type="match status" value="1"/>
</dbReference>
<dbReference type="Proteomes" id="UP000072520">
    <property type="component" value="Unassembled WGS sequence"/>
</dbReference>
<protein>
    <submittedName>
        <fullName evidence="3">Acetyltransferase</fullName>
    </submittedName>
</protein>
<comment type="caution">
    <text evidence="3">The sequence shown here is derived from an EMBL/GenBank/DDBJ whole genome shotgun (WGS) entry which is preliminary data.</text>
</comment>
<dbReference type="InterPro" id="IPR050769">
    <property type="entry name" value="NAT_camello-type"/>
</dbReference>
<proteinExistence type="predicted"/>
<evidence type="ECO:0000313" key="3">
    <source>
        <dbReference type="EMBL" id="KTT01272.1"/>
    </source>
</evidence>
<name>A0AB34VL40_9GAMM</name>
<organism evidence="3 4">
    <name type="scientific">Pantoea stewartii</name>
    <dbReference type="NCBI Taxonomy" id="66269"/>
    <lineage>
        <taxon>Bacteria</taxon>
        <taxon>Pseudomonadati</taxon>
        <taxon>Pseudomonadota</taxon>
        <taxon>Gammaproteobacteria</taxon>
        <taxon>Enterobacterales</taxon>
        <taxon>Erwiniaceae</taxon>
        <taxon>Pantoea</taxon>
    </lineage>
</organism>
<keyword evidence="1" id="KW-0808">Transferase</keyword>
<dbReference type="RefSeq" id="WP_033741672.1">
    <property type="nucleotide sequence ID" value="NZ_JAOSLH010000003.1"/>
</dbReference>
<dbReference type="SUPFAM" id="SSF55729">
    <property type="entry name" value="Acyl-CoA N-acyltransferases (Nat)"/>
    <property type="match status" value="1"/>
</dbReference>
<sequence>MITVAVVEAATPALQVLTARLSAELSALTGDAGTQHFSAPEAATWVLARDSQGKAIGCGALVHVSPETAELKRMFSTRDIPGTGAAVLAALEQIARARGYRALRCSTRRVNTRAVAFYHRCHFQETAPYGAYVDKPASVCLIKAL</sequence>
<dbReference type="PANTHER" id="PTHR13947">
    <property type="entry name" value="GNAT FAMILY N-ACETYLTRANSFERASE"/>
    <property type="match status" value="1"/>
</dbReference>
<dbReference type="AlphaFoldDB" id="A0AB34VL40"/>
<accession>A0AB34VL40</accession>
<reference evidence="3 4" key="1">
    <citation type="journal article" date="2016" name="Front. Microbiol.">
        <title>Genomic Resource of Rice Seed Associated Bacteria.</title>
        <authorList>
            <person name="Midha S."/>
            <person name="Bansal K."/>
            <person name="Sharma S."/>
            <person name="Kumar N."/>
            <person name="Patil P.P."/>
            <person name="Chaudhry V."/>
            <person name="Patil P.B."/>
        </authorList>
    </citation>
    <scope>NUCLEOTIDE SEQUENCE [LARGE SCALE GENOMIC DNA]</scope>
    <source>
        <strain evidence="3 4">RSA13</strain>
    </source>
</reference>
<dbReference type="InterPro" id="IPR000182">
    <property type="entry name" value="GNAT_dom"/>
</dbReference>
<dbReference type="PANTHER" id="PTHR13947:SF37">
    <property type="entry name" value="LD18367P"/>
    <property type="match status" value="1"/>
</dbReference>
<dbReference type="InterPro" id="IPR016181">
    <property type="entry name" value="Acyl_CoA_acyltransferase"/>
</dbReference>
<dbReference type="EMBL" id="LDSI01000002">
    <property type="protein sequence ID" value="KTT01272.1"/>
    <property type="molecule type" value="Genomic_DNA"/>
</dbReference>
<gene>
    <name evidence="3" type="ORF">RSA13_02295</name>
</gene>
<dbReference type="GO" id="GO:0008080">
    <property type="term" value="F:N-acetyltransferase activity"/>
    <property type="evidence" value="ECO:0007669"/>
    <property type="project" value="InterPro"/>
</dbReference>
<evidence type="ECO:0000259" key="2">
    <source>
        <dbReference type="PROSITE" id="PS51186"/>
    </source>
</evidence>
<evidence type="ECO:0000313" key="4">
    <source>
        <dbReference type="Proteomes" id="UP000072520"/>
    </source>
</evidence>
<dbReference type="PROSITE" id="PS51186">
    <property type="entry name" value="GNAT"/>
    <property type="match status" value="1"/>
</dbReference>
<evidence type="ECO:0000256" key="1">
    <source>
        <dbReference type="ARBA" id="ARBA00022679"/>
    </source>
</evidence>